<dbReference type="Gene3D" id="1.10.150.290">
    <property type="entry name" value="S-adenosyl-L-methionine-dependent methyltransferases"/>
    <property type="match status" value="1"/>
</dbReference>
<accession>A0ABW0EJJ2</accession>
<name>A0ABW0EJJ2_9PSEU</name>
<dbReference type="GO" id="GO:0032259">
    <property type="term" value="P:methylation"/>
    <property type="evidence" value="ECO:0007669"/>
    <property type="project" value="UniProtKB-KW"/>
</dbReference>
<evidence type="ECO:0000313" key="4">
    <source>
        <dbReference type="EMBL" id="MFC5287562.1"/>
    </source>
</evidence>
<keyword evidence="2 4" id="KW-0808">Transferase</keyword>
<dbReference type="InterPro" id="IPR041698">
    <property type="entry name" value="Methyltransf_25"/>
</dbReference>
<evidence type="ECO:0000256" key="2">
    <source>
        <dbReference type="ARBA" id="ARBA00022679"/>
    </source>
</evidence>
<evidence type="ECO:0000259" key="3">
    <source>
        <dbReference type="Pfam" id="PF13649"/>
    </source>
</evidence>
<dbReference type="Gene3D" id="3.40.50.150">
    <property type="entry name" value="Vaccinia Virus protein VP39"/>
    <property type="match status" value="1"/>
</dbReference>
<evidence type="ECO:0000313" key="5">
    <source>
        <dbReference type="Proteomes" id="UP001596157"/>
    </source>
</evidence>
<dbReference type="PANTHER" id="PTHR43861">
    <property type="entry name" value="TRANS-ACONITATE 2-METHYLTRANSFERASE-RELATED"/>
    <property type="match status" value="1"/>
</dbReference>
<gene>
    <name evidence="4" type="ORF">ACFPM7_10910</name>
</gene>
<keyword evidence="5" id="KW-1185">Reference proteome</keyword>
<proteinExistence type="predicted"/>
<dbReference type="SUPFAM" id="SSF53335">
    <property type="entry name" value="S-adenosyl-L-methionine-dependent methyltransferases"/>
    <property type="match status" value="1"/>
</dbReference>
<dbReference type="InterPro" id="IPR029063">
    <property type="entry name" value="SAM-dependent_MTases_sf"/>
</dbReference>
<sequence>MWNPTDYLAFGDHRARPFYDLLSRVATTHPRAVVDLGCGPGNLTATLSHRWPGARVTGIDSSPEMVAAAKSRGVEATEGDLSTWVPTADTDVLVSNAALQWVPDHPTLLREWATALPPHAWLAFQVPGNFSAPSHELVRALAASPPWRDRVPPLRGEDSVLTPTAYADLFPAHDVDAWETTYLHPLTGTDPVLDWITGTALRPIRAALPDPEWTEFRETLAPALRAEYPPRPDGTTLFPFRRIFAVIQTSG</sequence>
<dbReference type="NCBIfam" id="NF010703">
    <property type="entry name" value="PRK14103.1"/>
    <property type="match status" value="1"/>
</dbReference>
<dbReference type="CDD" id="cd02440">
    <property type="entry name" value="AdoMet_MTases"/>
    <property type="match status" value="1"/>
</dbReference>
<dbReference type="PANTHER" id="PTHR43861:SF1">
    <property type="entry name" value="TRANS-ACONITATE 2-METHYLTRANSFERASE"/>
    <property type="match status" value="1"/>
</dbReference>
<dbReference type="InterPro" id="IPR023149">
    <property type="entry name" value="Trans_acon_MeTrfase_C"/>
</dbReference>
<evidence type="ECO:0000256" key="1">
    <source>
        <dbReference type="ARBA" id="ARBA00022603"/>
    </source>
</evidence>
<protein>
    <submittedName>
        <fullName evidence="4">Trans-aconitate 2-methyltransferase</fullName>
        <ecNumber evidence="4">2.1.1.144</ecNumber>
    </submittedName>
</protein>
<keyword evidence="1 4" id="KW-0489">Methyltransferase</keyword>
<feature type="domain" description="Methyltransferase" evidence="3">
    <location>
        <begin position="33"/>
        <end position="118"/>
    </location>
</feature>
<dbReference type="EC" id="2.1.1.144" evidence="4"/>
<dbReference type="Proteomes" id="UP001596157">
    <property type="component" value="Unassembled WGS sequence"/>
</dbReference>
<organism evidence="4 5">
    <name type="scientific">Actinokineospora guangxiensis</name>
    <dbReference type="NCBI Taxonomy" id="1490288"/>
    <lineage>
        <taxon>Bacteria</taxon>
        <taxon>Bacillati</taxon>
        <taxon>Actinomycetota</taxon>
        <taxon>Actinomycetes</taxon>
        <taxon>Pseudonocardiales</taxon>
        <taxon>Pseudonocardiaceae</taxon>
        <taxon>Actinokineospora</taxon>
    </lineage>
</organism>
<comment type="caution">
    <text evidence="4">The sequence shown here is derived from an EMBL/GenBank/DDBJ whole genome shotgun (WGS) entry which is preliminary data.</text>
</comment>
<dbReference type="RefSeq" id="WP_378246660.1">
    <property type="nucleotide sequence ID" value="NZ_JBHSKF010000004.1"/>
</dbReference>
<dbReference type="GO" id="GO:0030798">
    <property type="term" value="F:trans-aconitate 2-methyltransferase activity"/>
    <property type="evidence" value="ECO:0007669"/>
    <property type="project" value="UniProtKB-EC"/>
</dbReference>
<reference evidence="5" key="1">
    <citation type="journal article" date="2019" name="Int. J. Syst. Evol. Microbiol.">
        <title>The Global Catalogue of Microorganisms (GCM) 10K type strain sequencing project: providing services to taxonomists for standard genome sequencing and annotation.</title>
        <authorList>
            <consortium name="The Broad Institute Genomics Platform"/>
            <consortium name="The Broad Institute Genome Sequencing Center for Infectious Disease"/>
            <person name="Wu L."/>
            <person name="Ma J."/>
        </authorList>
    </citation>
    <scope>NUCLEOTIDE SEQUENCE [LARGE SCALE GENOMIC DNA]</scope>
    <source>
        <strain evidence="5">CCUG 59778</strain>
    </source>
</reference>
<dbReference type="EMBL" id="JBHSKF010000004">
    <property type="protein sequence ID" value="MFC5287562.1"/>
    <property type="molecule type" value="Genomic_DNA"/>
</dbReference>
<dbReference type="Pfam" id="PF13649">
    <property type="entry name" value="Methyltransf_25"/>
    <property type="match status" value="1"/>
</dbReference>